<keyword evidence="3" id="KW-1185">Reference proteome</keyword>
<comment type="caution">
    <text evidence="2">The sequence shown here is derived from an EMBL/GenBank/DDBJ whole genome shotgun (WGS) entry which is preliminary data.</text>
</comment>
<keyword evidence="1" id="KW-1133">Transmembrane helix</keyword>
<evidence type="ECO:0000256" key="1">
    <source>
        <dbReference type="SAM" id="Phobius"/>
    </source>
</evidence>
<keyword evidence="1" id="KW-0812">Transmembrane</keyword>
<accession>A0ABW5KVC1</accession>
<keyword evidence="1" id="KW-0472">Membrane</keyword>
<dbReference type="Proteomes" id="UP001597472">
    <property type="component" value="Unassembled WGS sequence"/>
</dbReference>
<evidence type="ECO:0000313" key="3">
    <source>
        <dbReference type="Proteomes" id="UP001597472"/>
    </source>
</evidence>
<evidence type="ECO:0000313" key="2">
    <source>
        <dbReference type="EMBL" id="MFD2552731.1"/>
    </source>
</evidence>
<sequence length="134" mass="16174">MGKITFSKKERRIIIVLMIINCFALFVNVFKMSNKSEKHESHTVFHNDLTRTRYYQNNKIYYFTDGKNNTENSFYPFIDFNTYSSHSDNPFEYKKEKHNSSTKIFRGIFPDYDYTEFLVYTALIFGIPLIRKIW</sequence>
<dbReference type="EMBL" id="JBHULS010000016">
    <property type="protein sequence ID" value="MFD2552731.1"/>
    <property type="molecule type" value="Genomic_DNA"/>
</dbReference>
<organism evidence="2 3">
    <name type="scientific">Bizionia sediminis</name>
    <dbReference type="NCBI Taxonomy" id="1737064"/>
    <lineage>
        <taxon>Bacteria</taxon>
        <taxon>Pseudomonadati</taxon>
        <taxon>Bacteroidota</taxon>
        <taxon>Flavobacteriia</taxon>
        <taxon>Flavobacteriales</taxon>
        <taxon>Flavobacteriaceae</taxon>
        <taxon>Bizionia</taxon>
    </lineage>
</organism>
<gene>
    <name evidence="2" type="ORF">ACFSQP_13025</name>
</gene>
<name>A0ABW5KVC1_9FLAO</name>
<proteinExistence type="predicted"/>
<protein>
    <submittedName>
        <fullName evidence="2">Uncharacterized protein</fullName>
    </submittedName>
</protein>
<dbReference type="RefSeq" id="WP_376895205.1">
    <property type="nucleotide sequence ID" value="NZ_JBHULS010000016.1"/>
</dbReference>
<reference evidence="3" key="1">
    <citation type="journal article" date="2019" name="Int. J. Syst. Evol. Microbiol.">
        <title>The Global Catalogue of Microorganisms (GCM) 10K type strain sequencing project: providing services to taxonomists for standard genome sequencing and annotation.</title>
        <authorList>
            <consortium name="The Broad Institute Genomics Platform"/>
            <consortium name="The Broad Institute Genome Sequencing Center for Infectious Disease"/>
            <person name="Wu L."/>
            <person name="Ma J."/>
        </authorList>
    </citation>
    <scope>NUCLEOTIDE SEQUENCE [LARGE SCALE GENOMIC DNA]</scope>
    <source>
        <strain evidence="3">KCTC 42587</strain>
    </source>
</reference>
<feature type="transmembrane region" description="Helical" evidence="1">
    <location>
        <begin position="12"/>
        <end position="30"/>
    </location>
</feature>